<reference evidence="2 3" key="2">
    <citation type="submission" date="2008-10" db="EMBL/GenBank/DDBJ databases">
        <authorList>
            <person name="Fulton L."/>
            <person name="Clifton S."/>
            <person name="Fulton B."/>
            <person name="Xu J."/>
            <person name="Minx P."/>
            <person name="Pepin K.H."/>
            <person name="Johnson M."/>
            <person name="Bhonagiri V."/>
            <person name="Nash W.E."/>
            <person name="Mardis E.R."/>
            <person name="Wilson R.K."/>
        </authorList>
    </citation>
    <scope>NUCLEOTIDE SEQUENCE [LARGE SCALE GENOMIC DNA]</scope>
    <source>
        <strain evidence="2 3">ATCC 29098</strain>
    </source>
</reference>
<dbReference type="EMBL" id="ABXU01000055">
    <property type="protein sequence ID" value="EEB33350.1"/>
    <property type="molecule type" value="Genomic_DNA"/>
</dbReference>
<evidence type="ECO:0000313" key="3">
    <source>
        <dbReference type="Proteomes" id="UP000003676"/>
    </source>
</evidence>
<comment type="caution">
    <text evidence="2">The sequence shown here is derived from an EMBL/GenBank/DDBJ whole genome shotgun (WGS) entry which is preliminary data.</text>
</comment>
<evidence type="ECO:0000313" key="2">
    <source>
        <dbReference type="EMBL" id="EEB33350.1"/>
    </source>
</evidence>
<feature type="region of interest" description="Disordered" evidence="1">
    <location>
        <begin position="1"/>
        <end position="28"/>
    </location>
</feature>
<proteinExistence type="predicted"/>
<protein>
    <submittedName>
        <fullName evidence="2">Uncharacterized protein</fullName>
    </submittedName>
</protein>
<evidence type="ECO:0000256" key="1">
    <source>
        <dbReference type="SAM" id="MobiDB-lite"/>
    </source>
</evidence>
<reference evidence="2 3" key="1">
    <citation type="submission" date="2008-10" db="EMBL/GenBank/DDBJ databases">
        <title>Draft genome sequence of Desulvovibrio piger (ATCC 29098).</title>
        <authorList>
            <person name="Sudarsanam P."/>
            <person name="Ley R."/>
            <person name="Guruge J."/>
            <person name="Turnbaugh P.J."/>
            <person name="Mahowald M."/>
            <person name="Liep D."/>
            <person name="Gordon J."/>
        </authorList>
    </citation>
    <scope>NUCLEOTIDE SEQUENCE [LARGE SCALE GENOMIC DNA]</scope>
    <source>
        <strain evidence="2 3">ATCC 29098</strain>
    </source>
</reference>
<dbReference type="HOGENOM" id="CLU_2552749_0_0_7"/>
<dbReference type="Proteomes" id="UP000003676">
    <property type="component" value="Unassembled WGS sequence"/>
</dbReference>
<sequence length="82" mass="9027">MQGQDEERSFLPSSPVTCREGRQGRGRRGRCFCGGGEALLPMRKGPPLPRAPTPLQTHVIRVDGGRRGMMAVPRCRSPGRKK</sequence>
<accession>B6WUL9</accession>
<name>B6WUL9_9BACT</name>
<gene>
    <name evidence="2" type="ORF">DESPIG_01762</name>
</gene>
<organism evidence="2 3">
    <name type="scientific">Desulfovibrio piger ATCC 29098</name>
    <dbReference type="NCBI Taxonomy" id="411464"/>
    <lineage>
        <taxon>Bacteria</taxon>
        <taxon>Pseudomonadati</taxon>
        <taxon>Thermodesulfobacteriota</taxon>
        <taxon>Desulfovibrionia</taxon>
        <taxon>Desulfovibrionales</taxon>
        <taxon>Desulfovibrionaceae</taxon>
        <taxon>Desulfovibrio</taxon>
    </lineage>
</organism>
<dbReference type="AlphaFoldDB" id="B6WUL9"/>